<feature type="region of interest" description="Disordered" evidence="6">
    <location>
        <begin position="137"/>
        <end position="279"/>
    </location>
</feature>
<name>A0AAX6RLV8_HETGA</name>
<evidence type="ECO:0000313" key="13">
    <source>
        <dbReference type="RefSeq" id="XP_021097621.1"/>
    </source>
</evidence>
<dbReference type="Proteomes" id="UP000694906">
    <property type="component" value="Unplaced"/>
</dbReference>
<dbReference type="CTD" id="220929"/>
<dbReference type="PROSITE" id="PS00028">
    <property type="entry name" value="ZINC_FINGER_C2H2_1"/>
    <property type="match status" value="4"/>
</dbReference>
<dbReference type="InterPro" id="IPR036236">
    <property type="entry name" value="Znf_C2H2_sf"/>
</dbReference>
<organism evidence="8 14">
    <name type="scientific">Heterocephalus glaber</name>
    <name type="common">Naked mole rat</name>
    <dbReference type="NCBI Taxonomy" id="10181"/>
    <lineage>
        <taxon>Eukaryota</taxon>
        <taxon>Metazoa</taxon>
        <taxon>Chordata</taxon>
        <taxon>Craniata</taxon>
        <taxon>Vertebrata</taxon>
        <taxon>Euteleostomi</taxon>
        <taxon>Mammalia</taxon>
        <taxon>Eutheria</taxon>
        <taxon>Euarchontoglires</taxon>
        <taxon>Glires</taxon>
        <taxon>Rodentia</taxon>
        <taxon>Hystricomorpha</taxon>
        <taxon>Bathyergidae</taxon>
        <taxon>Heterocephalus</taxon>
    </lineage>
</organism>
<keyword evidence="2" id="KW-0677">Repeat</keyword>
<dbReference type="RefSeq" id="XP_021097623.1">
    <property type="nucleotide sequence ID" value="XM_021241964.1"/>
</dbReference>
<proteinExistence type="predicted"/>
<dbReference type="PROSITE" id="PS50157">
    <property type="entry name" value="ZINC_FINGER_C2H2_2"/>
    <property type="match status" value="3"/>
</dbReference>
<feature type="compositionally biased region" description="Basic and acidic residues" evidence="6">
    <location>
        <begin position="714"/>
        <end position="743"/>
    </location>
</feature>
<evidence type="ECO:0000313" key="14">
    <source>
        <dbReference type="RefSeq" id="XP_021097622.1"/>
    </source>
</evidence>
<evidence type="ECO:0000256" key="4">
    <source>
        <dbReference type="ARBA" id="ARBA00022833"/>
    </source>
</evidence>
<dbReference type="AlphaFoldDB" id="A0AAX6RLV8"/>
<evidence type="ECO:0000313" key="8">
    <source>
        <dbReference type="Proteomes" id="UP000694906"/>
    </source>
</evidence>
<feature type="compositionally biased region" description="Polar residues" evidence="6">
    <location>
        <begin position="169"/>
        <end position="189"/>
    </location>
</feature>
<keyword evidence="1" id="KW-0479">Metal-binding</keyword>
<dbReference type="Gene3D" id="3.30.160.60">
    <property type="entry name" value="Classic Zinc Finger"/>
    <property type="match status" value="2"/>
</dbReference>
<gene>
    <name evidence="9 10 11 12 13 14 15" type="primary">Znf438</name>
</gene>
<dbReference type="InterPro" id="IPR013087">
    <property type="entry name" value="Znf_C2H2_type"/>
</dbReference>
<evidence type="ECO:0000259" key="7">
    <source>
        <dbReference type="PROSITE" id="PS50157"/>
    </source>
</evidence>
<keyword evidence="8" id="KW-1185">Reference proteome</keyword>
<feature type="compositionally biased region" description="Pro residues" evidence="6">
    <location>
        <begin position="190"/>
        <end position="199"/>
    </location>
</feature>
<dbReference type="RefSeq" id="XP_021097622.1">
    <property type="nucleotide sequence ID" value="XM_021241963.1"/>
</dbReference>
<evidence type="ECO:0000256" key="6">
    <source>
        <dbReference type="SAM" id="MobiDB-lite"/>
    </source>
</evidence>
<feature type="domain" description="C2H2-type" evidence="7">
    <location>
        <begin position="798"/>
        <end position="826"/>
    </location>
</feature>
<dbReference type="GO" id="GO:0000981">
    <property type="term" value="F:DNA-binding transcription factor activity, RNA polymerase II-specific"/>
    <property type="evidence" value="ECO:0007669"/>
    <property type="project" value="TreeGrafter"/>
</dbReference>
<evidence type="ECO:0000256" key="1">
    <source>
        <dbReference type="ARBA" id="ARBA00022723"/>
    </source>
</evidence>
<dbReference type="GO" id="GO:0043565">
    <property type="term" value="F:sequence-specific DNA binding"/>
    <property type="evidence" value="ECO:0007669"/>
    <property type="project" value="TreeGrafter"/>
</dbReference>
<evidence type="ECO:0000313" key="12">
    <source>
        <dbReference type="RefSeq" id="XP_021097620.1"/>
    </source>
</evidence>
<feature type="region of interest" description="Disordered" evidence="6">
    <location>
        <begin position="427"/>
        <end position="448"/>
    </location>
</feature>
<accession>A0AAX6RLV8</accession>
<dbReference type="FunFam" id="3.30.160.60:FF:000946">
    <property type="entry name" value="Zinc finger protein 438"/>
    <property type="match status" value="1"/>
</dbReference>
<dbReference type="RefSeq" id="XP_021097618.1">
    <property type="nucleotide sequence ID" value="XM_021241959.1"/>
</dbReference>
<dbReference type="SUPFAM" id="SSF57667">
    <property type="entry name" value="beta-beta-alpha zinc fingers"/>
    <property type="match status" value="1"/>
</dbReference>
<feature type="compositionally biased region" description="Polar residues" evidence="6">
    <location>
        <begin position="248"/>
        <end position="260"/>
    </location>
</feature>
<feature type="domain" description="C2H2-type" evidence="7">
    <location>
        <begin position="555"/>
        <end position="582"/>
    </location>
</feature>
<dbReference type="GO" id="GO:0005634">
    <property type="term" value="C:nucleus"/>
    <property type="evidence" value="ECO:0007669"/>
    <property type="project" value="TreeGrafter"/>
</dbReference>
<evidence type="ECO:0000313" key="15">
    <source>
        <dbReference type="RefSeq" id="XP_021097623.1"/>
    </source>
</evidence>
<feature type="region of interest" description="Disordered" evidence="6">
    <location>
        <begin position="712"/>
        <end position="788"/>
    </location>
</feature>
<feature type="compositionally biased region" description="Low complexity" evidence="6">
    <location>
        <begin position="226"/>
        <end position="242"/>
    </location>
</feature>
<dbReference type="GeneID" id="101714455"/>
<dbReference type="RefSeq" id="XP_021097619.1">
    <property type="nucleotide sequence ID" value="XM_021241960.1"/>
</dbReference>
<dbReference type="GO" id="GO:0008270">
    <property type="term" value="F:zinc ion binding"/>
    <property type="evidence" value="ECO:0007669"/>
    <property type="project" value="UniProtKB-KW"/>
</dbReference>
<feature type="domain" description="C2H2-type" evidence="7">
    <location>
        <begin position="527"/>
        <end position="554"/>
    </location>
</feature>
<feature type="region of interest" description="Disordered" evidence="6">
    <location>
        <begin position="616"/>
        <end position="651"/>
    </location>
</feature>
<evidence type="ECO:0000313" key="11">
    <source>
        <dbReference type="RefSeq" id="XP_021097619.1"/>
    </source>
</evidence>
<keyword evidence="3 5" id="KW-0863">Zinc-finger</keyword>
<evidence type="ECO:0000313" key="9">
    <source>
        <dbReference type="RefSeq" id="XP_021097617.1"/>
    </source>
</evidence>
<feature type="compositionally biased region" description="Basic and acidic residues" evidence="6">
    <location>
        <begin position="630"/>
        <end position="651"/>
    </location>
</feature>
<reference evidence="9 10" key="1">
    <citation type="submission" date="2025-04" db="UniProtKB">
        <authorList>
            <consortium name="RefSeq"/>
        </authorList>
    </citation>
    <scope>IDENTIFICATION</scope>
</reference>
<dbReference type="PANTHER" id="PTHR24408:SF23">
    <property type="entry name" value="ZINC FINGER PROTEIN 438"/>
    <property type="match status" value="1"/>
</dbReference>
<evidence type="ECO:0000256" key="2">
    <source>
        <dbReference type="ARBA" id="ARBA00022737"/>
    </source>
</evidence>
<dbReference type="SMART" id="SM00355">
    <property type="entry name" value="ZnF_C2H2"/>
    <property type="match status" value="5"/>
</dbReference>
<dbReference type="RefSeq" id="XP_021097621.1">
    <property type="nucleotide sequence ID" value="XM_021241962.1"/>
</dbReference>
<dbReference type="RefSeq" id="XP_021097620.1">
    <property type="nucleotide sequence ID" value="XM_021241961.1"/>
</dbReference>
<evidence type="ECO:0000256" key="3">
    <source>
        <dbReference type="ARBA" id="ARBA00022771"/>
    </source>
</evidence>
<dbReference type="PANTHER" id="PTHR24408">
    <property type="entry name" value="ZINC FINGER PROTEIN"/>
    <property type="match status" value="1"/>
</dbReference>
<dbReference type="RefSeq" id="XP_021097617.1">
    <property type="nucleotide sequence ID" value="XM_021241958.1"/>
</dbReference>
<feature type="region of interest" description="Disordered" evidence="6">
    <location>
        <begin position="38"/>
        <end position="62"/>
    </location>
</feature>
<keyword evidence="4" id="KW-0862">Zinc</keyword>
<evidence type="ECO:0000256" key="5">
    <source>
        <dbReference type="PROSITE-ProRule" id="PRU00042"/>
    </source>
</evidence>
<protein>
    <submittedName>
        <fullName evidence="9 10">Zinc finger protein 438 isoform X1</fullName>
    </submittedName>
</protein>
<feature type="compositionally biased region" description="Basic and acidic residues" evidence="6">
    <location>
        <begin position="427"/>
        <end position="446"/>
    </location>
</feature>
<evidence type="ECO:0000313" key="10">
    <source>
        <dbReference type="RefSeq" id="XP_021097618.1"/>
    </source>
</evidence>
<sequence length="850" mass="92607">MEAGEKEIVAAVVLLPNVRKVTVQVGVPKHIMMHNSLSVPPKDQGDTNIPPGTGQSGKSLQSKSQFRTIAPKFAPRVLTSRVLPCQSPSLSDQGALRPSMSPKPLGMPTQNYALMQVAGQEGTFSLVALPPVASAQPIQKPQMPENLKLPIPRYQPLRSNKRPRKKPELSSTENGCSTPPTYTQMSSSPPAHPGLPQKPSPCKQMPSPGHALAGASGRGDLIPPVTTSCSNPNPPASSALPTPVGPSARQTLSDSSGRANHTSKKVPSEPSAAARGKLKEQTDCAKATASLSPAICTSSAVQLISSVPRGKLAILPYTRVQTSEVYKTEPDAITADFSLTGYTADCDKRSSLIESFNAALRMASKTPVPPVPKQSLCGSAFCPVAKPDFNQKTKLNIGAAKRRGRKRKVPDEILAFQGKRRKCVINKSRDGKERAKNNLQESKDQKPGALKKYRNIMPKPVTVMSALPPLASAATLQSQTPSSLGQDILLHNAVASKCLSCKQNDSPSPKPSSVFRNGFCGIKKPSHRCQVCNHHFQFKQHLRDHMNTHTNRRPYSCCVCRKAYVRSGSLSAHMKLHHAESRLKKLVCCEFCAKVFGHVRVYFGHLKEVHRVVISTEPTPSAPQPGAMPKSRDRDSTEQEPQGLERENKSSLEEDFLLNQVDGVKLQIKCGRCQITAQSFAEIKFHLLYAHGEEIQGRLQEGILPGHRGAQEALAKHTAPDWEQHPERTKQVKPCDSEDDSRALPKRKRQLCPHGENGSETLQENAGGRLGTTELREAPQGPESPSHSTVFLWSHSGFSCLLCAQTLGKKEELLLHWERRHNCEDPSRLWAVLSALSNQGVVEISRATGK</sequence>